<evidence type="ECO:0000313" key="2">
    <source>
        <dbReference type="EMBL" id="HDP78567.1"/>
    </source>
</evidence>
<gene>
    <name evidence="2" type="ORF">ENN47_10385</name>
</gene>
<proteinExistence type="predicted"/>
<feature type="transmembrane region" description="Helical" evidence="1">
    <location>
        <begin position="100"/>
        <end position="119"/>
    </location>
</feature>
<dbReference type="PANTHER" id="PTHR35867">
    <property type="entry name" value="PROTEIN RSEC"/>
    <property type="match status" value="1"/>
</dbReference>
<name>A0A7C1H8T6_9BACT</name>
<sequence length="144" mass="15770">MRELAVVKELEGNIVLLEKARTEACSTCGSKNSCSVSLSEKKVTIKAMKNGVEIHSGDTVEIETGNLSATRVSMIVYGIPLAVFLVVLTTMNTILRSEVLALGVAFASIAVVYALIAVYDRKNREKLMPKIIRKVELPDEFIVR</sequence>
<dbReference type="Pfam" id="PF04246">
    <property type="entry name" value="RseC_MucC"/>
    <property type="match status" value="1"/>
</dbReference>
<dbReference type="Proteomes" id="UP000886198">
    <property type="component" value="Unassembled WGS sequence"/>
</dbReference>
<reference evidence="2" key="1">
    <citation type="journal article" date="2020" name="mSystems">
        <title>Genome- and Community-Level Interaction Insights into Carbon Utilization and Element Cycling Functions of Hydrothermarchaeota in Hydrothermal Sediment.</title>
        <authorList>
            <person name="Zhou Z."/>
            <person name="Liu Y."/>
            <person name="Xu W."/>
            <person name="Pan J."/>
            <person name="Luo Z.H."/>
            <person name="Li M."/>
        </authorList>
    </citation>
    <scope>NUCLEOTIDE SEQUENCE [LARGE SCALE GENOMIC DNA]</scope>
    <source>
        <strain evidence="2">SpSt-1179</strain>
    </source>
</reference>
<dbReference type="InterPro" id="IPR007359">
    <property type="entry name" value="SigmaE_reg_RseC_MucC"/>
</dbReference>
<dbReference type="AlphaFoldDB" id="A0A7C1H8T6"/>
<feature type="transmembrane region" description="Helical" evidence="1">
    <location>
        <begin position="74"/>
        <end position="94"/>
    </location>
</feature>
<dbReference type="EMBL" id="DSBT01000321">
    <property type="protein sequence ID" value="HDP78567.1"/>
    <property type="molecule type" value="Genomic_DNA"/>
</dbReference>
<organism evidence="2">
    <name type="scientific">Mesotoga infera</name>
    <dbReference type="NCBI Taxonomy" id="1236046"/>
    <lineage>
        <taxon>Bacteria</taxon>
        <taxon>Thermotogati</taxon>
        <taxon>Thermotogota</taxon>
        <taxon>Thermotogae</taxon>
        <taxon>Kosmotogales</taxon>
        <taxon>Kosmotogaceae</taxon>
        <taxon>Mesotoga</taxon>
    </lineage>
</organism>
<comment type="caution">
    <text evidence="2">The sequence shown here is derived from an EMBL/GenBank/DDBJ whole genome shotgun (WGS) entry which is preliminary data.</text>
</comment>
<keyword evidence="1" id="KW-0472">Membrane</keyword>
<evidence type="ECO:0000256" key="1">
    <source>
        <dbReference type="SAM" id="Phobius"/>
    </source>
</evidence>
<dbReference type="PANTHER" id="PTHR35867:SF1">
    <property type="entry name" value="PROTEIN RSEC"/>
    <property type="match status" value="1"/>
</dbReference>
<keyword evidence="1" id="KW-1133">Transmembrane helix</keyword>
<accession>A0A7C1H8T6</accession>
<keyword evidence="1" id="KW-0812">Transmembrane</keyword>
<protein>
    <submittedName>
        <fullName evidence="2">Fis family transcriptional regulator</fullName>
    </submittedName>
</protein>